<dbReference type="OrthoDB" id="6139076at2"/>
<dbReference type="eggNOG" id="COG5659">
    <property type="taxonomic scope" value="Bacteria"/>
</dbReference>
<dbReference type="SUPFAM" id="SSF53098">
    <property type="entry name" value="Ribonuclease H-like"/>
    <property type="match status" value="1"/>
</dbReference>
<feature type="domain" description="Transposase IS701-like DDE" evidence="1">
    <location>
        <begin position="19"/>
        <end position="236"/>
    </location>
</feature>
<sequence>MDSSGVQRLEEYFRRIGDVLGEDSRRGSFAIYAMGLLGDGERKSVEPIAARACPDPSKTDAMHQRLLHFTVNSCWSDREVRREAARYALGAMTQREPVEAWIVDDTGFLKQGKHSVGVQRQYTGSAGKITNCQIGVSLSIATRTEHVPVDFELYLPESWANDSARRQEARIPPEIGFKTKPQLAVDMIGRAVAEGIPKGVVLADSAYGSSSDFRAQVRSLGLHYAVGVESQTTISLLDNEGLPHGEAMSVKDMAWSIHERGGFRRCTWRSGTREDLWARFALRRVVAAGVPKGQQEPLWLLIEWREGEPEPSNYFLVSVPGRITKKQLIRLVMQRWRTERVYEDLKGELGLDHYEGRRFSGWHHHVSVALCCYAFIIAERVRHFPPSARGTVEAHAQPLQA</sequence>
<organism evidence="2 3">
    <name type="scientific">Cystobacter fuscus (strain ATCC 25194 / DSM 2262 / NBRC 100088 / M29)</name>
    <dbReference type="NCBI Taxonomy" id="1242864"/>
    <lineage>
        <taxon>Bacteria</taxon>
        <taxon>Pseudomonadati</taxon>
        <taxon>Myxococcota</taxon>
        <taxon>Myxococcia</taxon>
        <taxon>Myxococcales</taxon>
        <taxon>Cystobacterineae</taxon>
        <taxon>Archangiaceae</taxon>
        <taxon>Cystobacter</taxon>
    </lineage>
</organism>
<dbReference type="InterPro" id="IPR038721">
    <property type="entry name" value="IS701-like_DDE_dom"/>
</dbReference>
<dbReference type="InterPro" id="IPR039365">
    <property type="entry name" value="IS701-like"/>
</dbReference>
<evidence type="ECO:0000259" key="1">
    <source>
        <dbReference type="Pfam" id="PF13546"/>
    </source>
</evidence>
<dbReference type="InterPro" id="IPR012337">
    <property type="entry name" value="RNaseH-like_sf"/>
</dbReference>
<dbReference type="AlphaFoldDB" id="S9PLB5"/>
<evidence type="ECO:0000313" key="2">
    <source>
        <dbReference type="EMBL" id="EPX63267.1"/>
    </source>
</evidence>
<dbReference type="RefSeq" id="WP_002632342.1">
    <property type="nucleotide sequence ID" value="NZ_ANAH02000005.1"/>
</dbReference>
<comment type="caution">
    <text evidence="2">The sequence shown here is derived from an EMBL/GenBank/DDBJ whole genome shotgun (WGS) entry which is preliminary data.</text>
</comment>
<keyword evidence="3" id="KW-1185">Reference proteome</keyword>
<proteinExistence type="predicted"/>
<dbReference type="NCBIfam" id="NF033540">
    <property type="entry name" value="transpos_IS701"/>
    <property type="match status" value="1"/>
</dbReference>
<dbReference type="PANTHER" id="PTHR33627">
    <property type="entry name" value="TRANSPOSASE"/>
    <property type="match status" value="1"/>
</dbReference>
<reference evidence="2" key="1">
    <citation type="submission" date="2013-05" db="EMBL/GenBank/DDBJ databases">
        <title>Genome assembly of Cystobacter fuscus DSM 2262.</title>
        <authorList>
            <person name="Sharma G."/>
            <person name="Khatri I."/>
            <person name="Kaur C."/>
            <person name="Mayilraj S."/>
            <person name="Subramanian S."/>
        </authorList>
    </citation>
    <scope>NUCLEOTIDE SEQUENCE [LARGE SCALE GENOMIC DNA]</scope>
    <source>
        <strain evidence="2">DSM 2262</strain>
    </source>
</reference>
<dbReference type="EMBL" id="ANAH02000005">
    <property type="protein sequence ID" value="EPX63267.1"/>
    <property type="molecule type" value="Genomic_DNA"/>
</dbReference>
<dbReference type="Pfam" id="PF13546">
    <property type="entry name" value="DDE_5"/>
    <property type="match status" value="1"/>
</dbReference>
<dbReference type="Proteomes" id="UP000011682">
    <property type="component" value="Unassembled WGS sequence"/>
</dbReference>
<name>S9PLB5_CYSF2</name>
<gene>
    <name evidence="2" type="ORF">D187_005673</name>
</gene>
<accession>S9PLB5</accession>
<evidence type="ECO:0000313" key="3">
    <source>
        <dbReference type="Proteomes" id="UP000011682"/>
    </source>
</evidence>
<protein>
    <submittedName>
        <fullName evidence="2">Mobile element protein</fullName>
    </submittedName>
</protein>
<dbReference type="PANTHER" id="PTHR33627:SF1">
    <property type="entry name" value="TRANSPOSASE"/>
    <property type="match status" value="1"/>
</dbReference>